<dbReference type="InterPro" id="IPR039182">
    <property type="entry name" value="Pop1"/>
</dbReference>
<dbReference type="Proteomes" id="UP000813463">
    <property type="component" value="Chromosome 5"/>
</dbReference>
<dbReference type="PANTHER" id="PTHR22731">
    <property type="entry name" value="RIBONUCLEASES P/MRP PROTEIN SUBUNIT POP1"/>
    <property type="match status" value="1"/>
</dbReference>
<reference evidence="9" key="2">
    <citation type="submission" date="2025-08" db="UniProtKB">
        <authorList>
            <consortium name="RefSeq"/>
        </authorList>
    </citation>
    <scope>IDENTIFICATION</scope>
    <source>
        <tissue evidence="9">Leaf</tissue>
    </source>
</reference>
<dbReference type="Pfam" id="PF06978">
    <property type="entry name" value="POP1_N"/>
    <property type="match status" value="1"/>
</dbReference>
<evidence type="ECO:0000256" key="1">
    <source>
        <dbReference type="ARBA" id="ARBA00004123"/>
    </source>
</evidence>
<dbReference type="GO" id="GO:0001682">
    <property type="term" value="P:tRNA 5'-leader removal"/>
    <property type="evidence" value="ECO:0007669"/>
    <property type="project" value="InterPro"/>
</dbReference>
<sequence length="832" mass="93831">MASDAAKQRRPPPSAPPRTLDVRKYAESRATELDSLHSIISNRLNNDFRSQRNKRRRTTGFDFKRRRKGKSSKSGDKVKENEMEEKKVPRRVRRRIELTKNNLEVGFSTSGDGTKRLRTHVWHAKRFTMDKFWGFYLPLGLHGSGKGSRALLKWYKQGAVVHDASYYSAVQLEGPEDALVSILSILLVPSAIDRSEDICKRLLSGEIYGRAMLHHARQDGYKAICPVTFMWRPFHQHDNADTKERGTDANMEIESSSHLRQLWIWMHPSAFGEGLDCLKLACQKMTNERGVAVSCTSLDGQLGILEVMGLRAFQLLQKILHPVILDKDGCEIKQKSNLEKEESFSSGAAVLLTVVDPRSSFHERSAEVSDAHLSNDLRGSMEDKSEENSTENLLMKKEVFSTLQTKYDSNASLSNCKDLWDASNGVHPPVEEHILCLEKHQKSLDFFCLKDTSKKFVSAEGHFSRFCPIMLLRRADEAGLLNGWSIILPICWVKAFWIPLISGGAHAIGLREKRWISSDVGLPIFPSDFPDCNANSCSLEREAAAADKALINCPPETRPLKIPIQLPWNSKWFSFNRGGREGDEIDFSSSIRGDRDHSADIERKLNDTMLVNNGSDSEVFVARTSGMLTSFLEEISGDNLLLFPKGLDKPSLSHLMMKDAKIGASNLATLTCDKERLCYLRVVLHAFKEGVFEEGSVVCAPRFSDVTLLNSRTENNESLQVPHAFVGSYFKELPCGKWEFQLPEDPAAREAYRPPIGFVTTGFVRGSKKPAAVAYCEAVLLARLRHEQWSRVTAKKRRKEIFVLVRNLRSTAYRLALATIVLERQNEDVESL</sequence>
<dbReference type="KEGG" id="soe:110776805"/>
<keyword evidence="8" id="KW-1185">Reference proteome</keyword>
<dbReference type="InterPro" id="IPR012590">
    <property type="entry name" value="POPLD_dom"/>
</dbReference>
<feature type="domain" description="POP1 C-terminal" evidence="7">
    <location>
        <begin position="733"/>
        <end position="821"/>
    </location>
</feature>
<accession>A0A9R0HUG8</accession>
<evidence type="ECO:0000259" key="6">
    <source>
        <dbReference type="Pfam" id="PF08170"/>
    </source>
</evidence>
<dbReference type="InterPro" id="IPR009723">
    <property type="entry name" value="Pop1_N"/>
</dbReference>
<feature type="region of interest" description="Disordered" evidence="4">
    <location>
        <begin position="1"/>
        <end position="22"/>
    </location>
</feature>
<evidence type="ECO:0000313" key="8">
    <source>
        <dbReference type="Proteomes" id="UP000813463"/>
    </source>
</evidence>
<name>A0A9R0HUG8_SPIOL</name>
<evidence type="ECO:0000256" key="2">
    <source>
        <dbReference type="ARBA" id="ARBA00022694"/>
    </source>
</evidence>
<proteinExistence type="predicted"/>
<feature type="region of interest" description="Disordered" evidence="4">
    <location>
        <begin position="47"/>
        <end position="89"/>
    </location>
</feature>
<evidence type="ECO:0000259" key="7">
    <source>
        <dbReference type="Pfam" id="PF22770"/>
    </source>
</evidence>
<keyword evidence="3" id="KW-0539">Nucleus</keyword>
<gene>
    <name evidence="9" type="primary">LOC110776805</name>
</gene>
<keyword evidence="2" id="KW-0819">tRNA processing</keyword>
<comment type="subcellular location">
    <subcellularLocation>
        <location evidence="1">Nucleus</location>
    </subcellularLocation>
</comment>
<dbReference type="OrthoDB" id="442863at2759"/>
<dbReference type="InterPro" id="IPR055079">
    <property type="entry name" value="POP1_C"/>
</dbReference>
<evidence type="ECO:0000313" key="9">
    <source>
        <dbReference type="RefSeq" id="XP_021837063.1"/>
    </source>
</evidence>
<dbReference type="Pfam" id="PF08170">
    <property type="entry name" value="POPLD"/>
    <property type="match status" value="1"/>
</dbReference>
<evidence type="ECO:0000256" key="4">
    <source>
        <dbReference type="SAM" id="MobiDB-lite"/>
    </source>
</evidence>
<dbReference type="GO" id="GO:0008033">
    <property type="term" value="P:tRNA processing"/>
    <property type="evidence" value="ECO:0000318"/>
    <property type="project" value="GO_Central"/>
</dbReference>
<dbReference type="GO" id="GO:0000172">
    <property type="term" value="C:ribonuclease MRP complex"/>
    <property type="evidence" value="ECO:0000318"/>
    <property type="project" value="GO_Central"/>
</dbReference>
<dbReference type="GO" id="GO:0005655">
    <property type="term" value="C:nucleolar ribonuclease P complex"/>
    <property type="evidence" value="ECO:0000318"/>
    <property type="project" value="GO_Central"/>
</dbReference>
<dbReference type="PANTHER" id="PTHR22731:SF3">
    <property type="entry name" value="RIBONUCLEASES P_MRP PROTEIN SUBUNIT POP1"/>
    <property type="match status" value="1"/>
</dbReference>
<reference evidence="8" key="1">
    <citation type="journal article" date="2021" name="Nat. Commun.">
        <title>Genomic analyses provide insights into spinach domestication and the genetic basis of agronomic traits.</title>
        <authorList>
            <person name="Cai X."/>
            <person name="Sun X."/>
            <person name="Xu C."/>
            <person name="Sun H."/>
            <person name="Wang X."/>
            <person name="Ge C."/>
            <person name="Zhang Z."/>
            <person name="Wang Q."/>
            <person name="Fei Z."/>
            <person name="Jiao C."/>
            <person name="Wang Q."/>
        </authorList>
    </citation>
    <scope>NUCLEOTIDE SEQUENCE [LARGE SCALE GENOMIC DNA]</scope>
    <source>
        <strain evidence="8">cv. Varoflay</strain>
    </source>
</reference>
<evidence type="ECO:0000256" key="3">
    <source>
        <dbReference type="ARBA" id="ARBA00023242"/>
    </source>
</evidence>
<dbReference type="AlphaFoldDB" id="A0A9R0HUG8"/>
<organism evidence="8 9">
    <name type="scientific">Spinacia oleracea</name>
    <name type="common">Spinach</name>
    <dbReference type="NCBI Taxonomy" id="3562"/>
    <lineage>
        <taxon>Eukaryota</taxon>
        <taxon>Viridiplantae</taxon>
        <taxon>Streptophyta</taxon>
        <taxon>Embryophyta</taxon>
        <taxon>Tracheophyta</taxon>
        <taxon>Spermatophyta</taxon>
        <taxon>Magnoliopsida</taxon>
        <taxon>eudicotyledons</taxon>
        <taxon>Gunneridae</taxon>
        <taxon>Pentapetalae</taxon>
        <taxon>Caryophyllales</taxon>
        <taxon>Chenopodiaceae</taxon>
        <taxon>Chenopodioideae</taxon>
        <taxon>Anserineae</taxon>
        <taxon>Spinacia</taxon>
    </lineage>
</organism>
<feature type="domain" description="POPLD" evidence="6">
    <location>
        <begin position="483"/>
        <end position="572"/>
    </location>
</feature>
<feature type="compositionally biased region" description="Basic residues" evidence="4">
    <location>
        <begin position="51"/>
        <end position="71"/>
    </location>
</feature>
<dbReference type="GeneID" id="110776805"/>
<dbReference type="Pfam" id="PF22770">
    <property type="entry name" value="POP1_C"/>
    <property type="match status" value="1"/>
</dbReference>
<protein>
    <submittedName>
        <fullName evidence="9">Ribonucleases P/MRP protein subunit POP1 isoform X1</fullName>
    </submittedName>
</protein>
<dbReference type="RefSeq" id="XP_021837063.1">
    <property type="nucleotide sequence ID" value="XM_021981371.2"/>
</dbReference>
<feature type="compositionally biased region" description="Basic and acidic residues" evidence="4">
    <location>
        <begin position="73"/>
        <end position="87"/>
    </location>
</feature>
<feature type="domain" description="Pop1 N-terminal" evidence="5">
    <location>
        <begin position="48"/>
        <end position="174"/>
    </location>
</feature>
<evidence type="ECO:0000259" key="5">
    <source>
        <dbReference type="Pfam" id="PF06978"/>
    </source>
</evidence>